<name>A0A645CHY0_9ZZZZ</name>
<feature type="transmembrane region" description="Helical" evidence="1">
    <location>
        <begin position="112"/>
        <end position="132"/>
    </location>
</feature>
<reference evidence="2" key="1">
    <citation type="submission" date="2019-08" db="EMBL/GenBank/DDBJ databases">
        <authorList>
            <person name="Kucharzyk K."/>
            <person name="Murdoch R.W."/>
            <person name="Higgins S."/>
            <person name="Loffler F."/>
        </authorList>
    </citation>
    <scope>NUCLEOTIDE SEQUENCE</scope>
</reference>
<accession>A0A645CHY0</accession>
<protein>
    <submittedName>
        <fullName evidence="2">Uncharacterized protein</fullName>
    </submittedName>
</protein>
<feature type="transmembrane region" description="Helical" evidence="1">
    <location>
        <begin position="84"/>
        <end position="106"/>
    </location>
</feature>
<sequence>MSVSRYNLEKRLDNWELVIDTLSKDLKYIEFPVGTNKIHRDNVCYELDRETDTLTICSEGNFYNSLKKLAPDLVNRFGLRTISILKILSIFLSVLLFFLLVLEMIFEENHSLLSLILISANILSFVIALNLYEIEKYCKILRCKKCGKDFAYEEVKKPLIKMVSTQNKYEKTITNCFKCRYCNDENIKIEIVRRSSKSKPKDINKKRKTCKGCGKEFALVEYRHSDAHLERYNIFRTIRHYKCTSCGYMEISIKDDHIAINRI</sequence>
<proteinExistence type="predicted"/>
<gene>
    <name evidence="2" type="ORF">SDC9_123545</name>
</gene>
<dbReference type="AlphaFoldDB" id="A0A645CHY0"/>
<keyword evidence="1" id="KW-0812">Transmembrane</keyword>
<keyword evidence="1" id="KW-1133">Transmembrane helix</keyword>
<comment type="caution">
    <text evidence="2">The sequence shown here is derived from an EMBL/GenBank/DDBJ whole genome shotgun (WGS) entry which is preliminary data.</text>
</comment>
<keyword evidence="1" id="KW-0472">Membrane</keyword>
<organism evidence="2">
    <name type="scientific">bioreactor metagenome</name>
    <dbReference type="NCBI Taxonomy" id="1076179"/>
    <lineage>
        <taxon>unclassified sequences</taxon>
        <taxon>metagenomes</taxon>
        <taxon>ecological metagenomes</taxon>
    </lineage>
</organism>
<evidence type="ECO:0000313" key="2">
    <source>
        <dbReference type="EMBL" id="MPM76546.1"/>
    </source>
</evidence>
<evidence type="ECO:0000256" key="1">
    <source>
        <dbReference type="SAM" id="Phobius"/>
    </source>
</evidence>
<dbReference type="EMBL" id="VSSQ01027345">
    <property type="protein sequence ID" value="MPM76546.1"/>
    <property type="molecule type" value="Genomic_DNA"/>
</dbReference>